<dbReference type="PANTHER" id="PTHR37888:SF11">
    <property type="entry name" value="DNA-BINDING BROMODOMAIN-CONTAINING PROTEIN"/>
    <property type="match status" value="1"/>
</dbReference>
<feature type="domain" description="Bromo" evidence="6">
    <location>
        <begin position="276"/>
        <end position="348"/>
    </location>
</feature>
<dbReference type="Gramene" id="Kaladp0020s0036.1.v1.1">
    <property type="protein sequence ID" value="Kaladp0020s0036.1.v1.1"/>
    <property type="gene ID" value="Kaladp0020s0036.v1.1"/>
</dbReference>
<dbReference type="Pfam" id="PF00439">
    <property type="entry name" value="Bromodomain"/>
    <property type="match status" value="1"/>
</dbReference>
<evidence type="ECO:0000256" key="5">
    <source>
        <dbReference type="SAM" id="MobiDB-lite"/>
    </source>
</evidence>
<dbReference type="PANTHER" id="PTHR37888">
    <property type="entry name" value="DNA-BINDING BROMODOMAIN-CONTAINING PROTEIN"/>
    <property type="match status" value="1"/>
</dbReference>
<dbReference type="PROSITE" id="PS50014">
    <property type="entry name" value="BROMODOMAIN_2"/>
    <property type="match status" value="1"/>
</dbReference>
<dbReference type="SUPFAM" id="SSF47370">
    <property type="entry name" value="Bromodomain"/>
    <property type="match status" value="1"/>
</dbReference>
<reference evidence="9" key="1">
    <citation type="submission" date="2021-01" db="UniProtKB">
        <authorList>
            <consortium name="EnsemblPlants"/>
        </authorList>
    </citation>
    <scope>IDENTIFICATION</scope>
</reference>
<keyword evidence="3" id="KW-0539">Nucleus</keyword>
<evidence type="ECO:0000313" key="9">
    <source>
        <dbReference type="EnsemblPlants" id="Kaladp0020s0036.1.v1.1"/>
    </source>
</evidence>
<dbReference type="Gene3D" id="1.20.920.10">
    <property type="entry name" value="Bromodomain-like"/>
    <property type="match status" value="1"/>
</dbReference>
<feature type="compositionally biased region" description="Low complexity" evidence="5">
    <location>
        <begin position="203"/>
        <end position="212"/>
    </location>
</feature>
<proteinExistence type="predicted"/>
<protein>
    <submittedName>
        <fullName evidence="9">Uncharacterized protein</fullName>
    </submittedName>
</protein>
<feature type="domain" description="Myb-like" evidence="7">
    <location>
        <begin position="4"/>
        <end position="60"/>
    </location>
</feature>
<evidence type="ECO:0000259" key="6">
    <source>
        <dbReference type="PROSITE" id="PS50014"/>
    </source>
</evidence>
<dbReference type="GO" id="GO:0005634">
    <property type="term" value="C:nucleus"/>
    <property type="evidence" value="ECO:0007669"/>
    <property type="project" value="UniProtKB-SubCell"/>
</dbReference>
<dbReference type="SUPFAM" id="SSF46689">
    <property type="entry name" value="Homeodomain-like"/>
    <property type="match status" value="1"/>
</dbReference>
<dbReference type="InterPro" id="IPR001005">
    <property type="entry name" value="SANT/Myb"/>
</dbReference>
<evidence type="ECO:0000259" key="7">
    <source>
        <dbReference type="PROSITE" id="PS50090"/>
    </source>
</evidence>
<dbReference type="PROSITE" id="PS50090">
    <property type="entry name" value="MYB_LIKE"/>
    <property type="match status" value="1"/>
</dbReference>
<accession>A0A7N0T301</accession>
<evidence type="ECO:0000256" key="4">
    <source>
        <dbReference type="PROSITE-ProRule" id="PRU00035"/>
    </source>
</evidence>
<dbReference type="CDD" id="cd04369">
    <property type="entry name" value="Bromodomain"/>
    <property type="match status" value="1"/>
</dbReference>
<feature type="compositionally biased region" description="Basic and acidic residues" evidence="5">
    <location>
        <begin position="507"/>
        <end position="533"/>
    </location>
</feature>
<dbReference type="AlphaFoldDB" id="A0A7N0T301"/>
<feature type="domain" description="HTH myb-type" evidence="8">
    <location>
        <begin position="1"/>
        <end position="64"/>
    </location>
</feature>
<dbReference type="Proteomes" id="UP000594263">
    <property type="component" value="Unplaced"/>
</dbReference>
<dbReference type="SMART" id="SM00717">
    <property type="entry name" value="SANT"/>
    <property type="match status" value="1"/>
</dbReference>
<feature type="compositionally biased region" description="Basic and acidic residues" evidence="5">
    <location>
        <begin position="566"/>
        <end position="582"/>
    </location>
</feature>
<feature type="compositionally biased region" description="Basic and acidic residues" evidence="5">
    <location>
        <begin position="116"/>
        <end position="153"/>
    </location>
</feature>
<organism evidence="9 10">
    <name type="scientific">Kalanchoe fedtschenkoi</name>
    <name type="common">Lavender scallops</name>
    <name type="synonym">South American air plant</name>
    <dbReference type="NCBI Taxonomy" id="63787"/>
    <lineage>
        <taxon>Eukaryota</taxon>
        <taxon>Viridiplantae</taxon>
        <taxon>Streptophyta</taxon>
        <taxon>Embryophyta</taxon>
        <taxon>Tracheophyta</taxon>
        <taxon>Spermatophyta</taxon>
        <taxon>Magnoliopsida</taxon>
        <taxon>eudicotyledons</taxon>
        <taxon>Gunneridae</taxon>
        <taxon>Pentapetalae</taxon>
        <taxon>Saxifragales</taxon>
        <taxon>Crassulaceae</taxon>
        <taxon>Kalanchoe</taxon>
    </lineage>
</organism>
<dbReference type="CDD" id="cd00167">
    <property type="entry name" value="SANT"/>
    <property type="match status" value="1"/>
</dbReference>
<dbReference type="Pfam" id="PF00249">
    <property type="entry name" value="Myb_DNA-binding"/>
    <property type="match status" value="1"/>
</dbReference>
<evidence type="ECO:0000256" key="3">
    <source>
        <dbReference type="ARBA" id="ARBA00023242"/>
    </source>
</evidence>
<dbReference type="InterPro" id="IPR001487">
    <property type="entry name" value="Bromodomain"/>
</dbReference>
<name>A0A7N0T301_KALFE</name>
<dbReference type="InterPro" id="IPR017930">
    <property type="entry name" value="Myb_dom"/>
</dbReference>
<dbReference type="PROSITE" id="PS51294">
    <property type="entry name" value="HTH_MYB"/>
    <property type="match status" value="1"/>
</dbReference>
<evidence type="ECO:0000313" key="10">
    <source>
        <dbReference type="Proteomes" id="UP000594263"/>
    </source>
</evidence>
<sequence>MPTTEDGNQVPWTTWEELLLTFAVKRHGCRNWDSVATEIQTRTSLPASPEACRLKFHDLRRRFASQNDDDDDDDLTVPWAEDLRRLRLDELRAEVNRHDLSISSLQLKVKKLEQDRDQSLKEEEEDSALKPDLEPSNNHHLEPVDRHADRESDPENQSVNGSNSTGPDKAKNRGSGQKEVDSTRPGSDHKTEPLPPGSKQNASSTSSSSSDESSAKGLSIDLQKNHEAEAGTKTGSDVQSSATLSSKRRREKEALEADGGLTAESQPLVNVLTLLRSHKDSSLFEQRLQNQETEKQYINVVRQHMDLQTIQHNLDSGSYTSSHLSFFRDLLLMFTNSIIFLPKSSPEFKAAEELRSIVANQMDERFKSSRRDEEKPSSTPPSPGTKPILEKSDPLLAKHKSSGGGPIVVCRKRSSKSNSARKGEPQSDIGDDMKTVALADLNPASPKEEPSLLSSKTKNRIVTGTRSLRRSNTNLKNHVTLPSAADGTGTSNSSKKETANTTAATTNEKKEELSALKKDDTSAKKKGAADFLKRLKGNSPVKSRDVKSEAKSSAAKGNNSSTASGEQKKKSGHGEKQADGRKKMATRQSDLGKQSSKTERATSPAKRNVGRPSKKTLEPIAPAIKRGRDTEASASTASKQPKKRIRR</sequence>
<evidence type="ECO:0000259" key="8">
    <source>
        <dbReference type="PROSITE" id="PS51294"/>
    </source>
</evidence>
<dbReference type="InterPro" id="IPR036427">
    <property type="entry name" value="Bromodomain-like_sf"/>
</dbReference>
<keyword evidence="10" id="KW-1185">Reference proteome</keyword>
<evidence type="ECO:0000256" key="2">
    <source>
        <dbReference type="ARBA" id="ARBA00023117"/>
    </source>
</evidence>
<feature type="compositionally biased region" description="Polar residues" evidence="5">
    <location>
        <begin position="233"/>
        <end position="245"/>
    </location>
</feature>
<feature type="compositionally biased region" description="Basic and acidic residues" evidence="5">
    <location>
        <begin position="364"/>
        <end position="376"/>
    </location>
</feature>
<dbReference type="OMA" id="HCEQKFH"/>
<dbReference type="SMART" id="SM00297">
    <property type="entry name" value="BROMO"/>
    <property type="match status" value="1"/>
</dbReference>
<feature type="compositionally biased region" description="Polar residues" evidence="5">
    <location>
        <begin position="155"/>
        <end position="166"/>
    </location>
</feature>
<dbReference type="Gene3D" id="1.10.10.60">
    <property type="entry name" value="Homeodomain-like"/>
    <property type="match status" value="1"/>
</dbReference>
<dbReference type="InterPro" id="IPR009057">
    <property type="entry name" value="Homeodomain-like_sf"/>
</dbReference>
<keyword evidence="2 4" id="KW-0103">Bromodomain</keyword>
<feature type="compositionally biased region" description="Basic and acidic residues" evidence="5">
    <location>
        <begin position="168"/>
        <end position="192"/>
    </location>
</feature>
<feature type="compositionally biased region" description="Low complexity" evidence="5">
    <location>
        <begin position="551"/>
        <end position="565"/>
    </location>
</feature>
<comment type="subcellular location">
    <subcellularLocation>
        <location evidence="1">Nucleus</location>
    </subcellularLocation>
</comment>
<feature type="compositionally biased region" description="Polar residues" evidence="5">
    <location>
        <begin position="586"/>
        <end position="595"/>
    </location>
</feature>
<feature type="region of interest" description="Disordered" evidence="5">
    <location>
        <begin position="364"/>
        <end position="647"/>
    </location>
</feature>
<dbReference type="EnsemblPlants" id="Kaladp0020s0036.1.v1.1">
    <property type="protein sequence ID" value="Kaladp0020s0036.1.v1.1"/>
    <property type="gene ID" value="Kaladp0020s0036.v1.1"/>
</dbReference>
<feature type="compositionally biased region" description="Polar residues" evidence="5">
    <location>
        <begin position="452"/>
        <end position="477"/>
    </location>
</feature>
<evidence type="ECO:0000256" key="1">
    <source>
        <dbReference type="ARBA" id="ARBA00004123"/>
    </source>
</evidence>
<feature type="region of interest" description="Disordered" evidence="5">
    <location>
        <begin position="116"/>
        <end position="261"/>
    </location>
</feature>